<dbReference type="GO" id="GO:0034599">
    <property type="term" value="P:cellular response to oxidative stress"/>
    <property type="evidence" value="ECO:0007669"/>
    <property type="project" value="InterPro"/>
</dbReference>
<dbReference type="InterPro" id="IPR000415">
    <property type="entry name" value="Nitroreductase-like"/>
</dbReference>
<accession>A0A1B7TCB5</accession>
<dbReference type="SUPFAM" id="SSF55469">
    <property type="entry name" value="FMN-dependent nitroreductase-like"/>
    <property type="match status" value="1"/>
</dbReference>
<name>A0A1B7TCB5_9ASCO</name>
<proteinExistence type="predicted"/>
<dbReference type="EMBL" id="LXPE01000018">
    <property type="protein sequence ID" value="OBA26386.1"/>
    <property type="molecule type" value="Genomic_DNA"/>
</dbReference>
<dbReference type="InterPro" id="IPR033877">
    <property type="entry name" value="Frm2/Hbn1"/>
</dbReference>
<dbReference type="Proteomes" id="UP000092321">
    <property type="component" value="Unassembled WGS sequence"/>
</dbReference>
<dbReference type="AlphaFoldDB" id="A0A1B7TCB5"/>
<evidence type="ECO:0000313" key="3">
    <source>
        <dbReference type="Proteomes" id="UP000092321"/>
    </source>
</evidence>
<reference evidence="3" key="1">
    <citation type="journal article" date="2016" name="Proc. Natl. Acad. Sci. U.S.A.">
        <title>Comparative genomics of biotechnologically important yeasts.</title>
        <authorList>
            <person name="Riley R."/>
            <person name="Haridas S."/>
            <person name="Wolfe K.H."/>
            <person name="Lopes M.R."/>
            <person name="Hittinger C.T."/>
            <person name="Goeker M."/>
            <person name="Salamov A.A."/>
            <person name="Wisecaver J.H."/>
            <person name="Long T.M."/>
            <person name="Calvey C.H."/>
            <person name="Aerts A.L."/>
            <person name="Barry K.W."/>
            <person name="Choi C."/>
            <person name="Clum A."/>
            <person name="Coughlan A.Y."/>
            <person name="Deshpande S."/>
            <person name="Douglass A.P."/>
            <person name="Hanson S.J."/>
            <person name="Klenk H.-P."/>
            <person name="LaButti K.M."/>
            <person name="Lapidus A."/>
            <person name="Lindquist E.A."/>
            <person name="Lipzen A.M."/>
            <person name="Meier-Kolthoff J.P."/>
            <person name="Ohm R.A."/>
            <person name="Otillar R.P."/>
            <person name="Pangilinan J.L."/>
            <person name="Peng Y."/>
            <person name="Rokas A."/>
            <person name="Rosa C.A."/>
            <person name="Scheuner C."/>
            <person name="Sibirny A.A."/>
            <person name="Slot J.C."/>
            <person name="Stielow J.B."/>
            <person name="Sun H."/>
            <person name="Kurtzman C.P."/>
            <person name="Blackwell M."/>
            <person name="Grigoriev I.V."/>
            <person name="Jeffries T.W."/>
        </authorList>
    </citation>
    <scope>NUCLEOTIDE SEQUENCE [LARGE SCALE GENOMIC DNA]</scope>
    <source>
        <strain evidence="3">NRRL Y-1626</strain>
    </source>
</reference>
<dbReference type="PANTHER" id="PTHR43035:SF1">
    <property type="entry name" value="FATTY ACID REPRESSION MUTANT PROTEIN 2-RELATED"/>
    <property type="match status" value="1"/>
</dbReference>
<gene>
    <name evidence="2" type="ORF">HANVADRAFT_53126</name>
</gene>
<dbReference type="GO" id="GO:0016491">
    <property type="term" value="F:oxidoreductase activity"/>
    <property type="evidence" value="ECO:0007669"/>
    <property type="project" value="InterPro"/>
</dbReference>
<comment type="caution">
    <text evidence="2">The sequence shown here is derived from an EMBL/GenBank/DDBJ whole genome shotgun (WGS) entry which is preliminary data.</text>
</comment>
<protein>
    <recommendedName>
        <fullName evidence="1">Nitroreductase domain-containing protein</fullName>
    </recommendedName>
</protein>
<dbReference type="OrthoDB" id="2138173at2759"/>
<evidence type="ECO:0000259" key="1">
    <source>
        <dbReference type="Pfam" id="PF00881"/>
    </source>
</evidence>
<keyword evidence="3" id="KW-1185">Reference proteome</keyword>
<evidence type="ECO:0000313" key="2">
    <source>
        <dbReference type="EMBL" id="OBA26386.1"/>
    </source>
</evidence>
<sequence length="195" mass="21082">MSAVPTLLKSISSRRTIYALKPELPAGVSIDEIKEITESILKHTPSAFNSQPNKVLILTGAAHKKVWEQVVEAIPTDDGKKRPQSAADEAYGTIVFLTDDSVTKSLQENFPAWAAAFPDFAVTSNGALQISTWTALSQLTGFGAHLQHYNFLKGFLGDKIGENFTVQAQLVFGAKAAEAGEKTFKENSISVIDTL</sequence>
<dbReference type="PANTHER" id="PTHR43035">
    <property type="entry name" value="FATTY ACID REPRESSION MUTANT PROTEIN 2-RELATED"/>
    <property type="match status" value="1"/>
</dbReference>
<feature type="domain" description="Nitroreductase" evidence="1">
    <location>
        <begin position="11"/>
        <end position="100"/>
    </location>
</feature>
<dbReference type="Gene3D" id="3.40.109.10">
    <property type="entry name" value="NADH Oxidase"/>
    <property type="match status" value="1"/>
</dbReference>
<dbReference type="Pfam" id="PF00881">
    <property type="entry name" value="Nitroreductase"/>
    <property type="match status" value="1"/>
</dbReference>
<organism evidence="2 3">
    <name type="scientific">Hanseniaspora valbyensis NRRL Y-1626</name>
    <dbReference type="NCBI Taxonomy" id="766949"/>
    <lineage>
        <taxon>Eukaryota</taxon>
        <taxon>Fungi</taxon>
        <taxon>Dikarya</taxon>
        <taxon>Ascomycota</taxon>
        <taxon>Saccharomycotina</taxon>
        <taxon>Saccharomycetes</taxon>
        <taxon>Saccharomycodales</taxon>
        <taxon>Saccharomycodaceae</taxon>
        <taxon>Hanseniaspora</taxon>
    </lineage>
</organism>
<dbReference type="InterPro" id="IPR029479">
    <property type="entry name" value="Nitroreductase"/>
</dbReference>